<dbReference type="SMART" id="SM00849">
    <property type="entry name" value="Lactamase_B"/>
    <property type="match status" value="1"/>
</dbReference>
<keyword evidence="3" id="KW-1185">Reference proteome</keyword>
<dbReference type="RefSeq" id="WP_273840899.1">
    <property type="nucleotide sequence ID" value="NZ_JAQQWT010000002.1"/>
</dbReference>
<dbReference type="InterPro" id="IPR001279">
    <property type="entry name" value="Metallo-B-lactamas"/>
</dbReference>
<dbReference type="Pfam" id="PF00753">
    <property type="entry name" value="Lactamase_B"/>
    <property type="match status" value="1"/>
</dbReference>
<evidence type="ECO:0000313" key="2">
    <source>
        <dbReference type="EMBL" id="MFC0559763.1"/>
    </source>
</evidence>
<comment type="caution">
    <text evidence="2">The sequence shown here is derived from an EMBL/GenBank/DDBJ whole genome shotgun (WGS) entry which is preliminary data.</text>
</comment>
<evidence type="ECO:0000313" key="3">
    <source>
        <dbReference type="Proteomes" id="UP001589833"/>
    </source>
</evidence>
<dbReference type="InterPro" id="IPR010994">
    <property type="entry name" value="RuvA_2-like"/>
</dbReference>
<dbReference type="CDD" id="cd07731">
    <property type="entry name" value="ComA-like_MBL-fold"/>
    <property type="match status" value="1"/>
</dbReference>
<protein>
    <submittedName>
        <fullName evidence="2">MBL fold metallo-hydrolase</fullName>
    </submittedName>
</protein>
<dbReference type="Pfam" id="PF12836">
    <property type="entry name" value="HHH_3"/>
    <property type="match status" value="1"/>
</dbReference>
<dbReference type="PANTHER" id="PTHR30619">
    <property type="entry name" value="DNA INTERNALIZATION/COMPETENCE PROTEIN COMEC/REC2"/>
    <property type="match status" value="1"/>
</dbReference>
<name>A0ABV6NHZ0_9BACI</name>
<dbReference type="InterPro" id="IPR052159">
    <property type="entry name" value="Competence_DNA_uptake"/>
</dbReference>
<dbReference type="SUPFAM" id="SSF47781">
    <property type="entry name" value="RuvA domain 2-like"/>
    <property type="match status" value="1"/>
</dbReference>
<evidence type="ECO:0000259" key="1">
    <source>
        <dbReference type="SMART" id="SM00849"/>
    </source>
</evidence>
<dbReference type="InterPro" id="IPR036866">
    <property type="entry name" value="RibonucZ/Hydroxyglut_hydro"/>
</dbReference>
<dbReference type="Proteomes" id="UP001589833">
    <property type="component" value="Unassembled WGS sequence"/>
</dbReference>
<dbReference type="Gene3D" id="1.10.150.320">
    <property type="entry name" value="Photosystem II 12 kDa extrinsic protein"/>
    <property type="match status" value="1"/>
</dbReference>
<dbReference type="PROSITE" id="PS51257">
    <property type="entry name" value="PROKAR_LIPOPROTEIN"/>
    <property type="match status" value="1"/>
</dbReference>
<dbReference type="PANTHER" id="PTHR30619:SF7">
    <property type="entry name" value="BETA-LACTAMASE DOMAIN PROTEIN"/>
    <property type="match status" value="1"/>
</dbReference>
<dbReference type="InterPro" id="IPR035681">
    <property type="entry name" value="ComA-like_MBL"/>
</dbReference>
<reference evidence="2 3" key="1">
    <citation type="submission" date="2024-09" db="EMBL/GenBank/DDBJ databases">
        <authorList>
            <person name="Sun Q."/>
            <person name="Mori K."/>
        </authorList>
    </citation>
    <scope>NUCLEOTIDE SEQUENCE [LARGE SCALE GENOMIC DNA]</scope>
    <source>
        <strain evidence="2 3">NCAIM B.02301</strain>
    </source>
</reference>
<accession>A0ABV6NHZ0</accession>
<sequence>MSKSILVFLFTLTFLLGGCGTDSTSVFEEKDLLDELDEKEVVAQQDTHSDSTGQLSVHFIDVGQADSTLLTYSDADQHWNILIDAGNWDSDQVIKYLHAHEITEIDLLVGTHPHADHIGQMDRILQDFQVSEIWMSGDETTSQTFERLLDAILESDVDYHEPRAGELYDLGALTLEILNPVSLTGDAHEGSVSIKVSYRNVSFLFTGDAEHQTERAMIERGHDLKATVLKLGHHGSNTSTSPDFLESVKPEIAIISAGEVNQYGHPHEEVVSRVQDAGIEIYSTSIHGTIVITTDGDDYLLKTKEDEIPSPPDKDQSQVSDCVNINEATEAELERIIHIGTERAKSLIELRPFETLNDLVKINGIGPGRLADILSENVACMGGS</sequence>
<feature type="domain" description="Metallo-beta-lactamase" evidence="1">
    <location>
        <begin position="64"/>
        <end position="259"/>
    </location>
</feature>
<proteinExistence type="predicted"/>
<dbReference type="SUPFAM" id="SSF56281">
    <property type="entry name" value="Metallo-hydrolase/oxidoreductase"/>
    <property type="match status" value="1"/>
</dbReference>
<dbReference type="EMBL" id="JBHLTR010000017">
    <property type="protein sequence ID" value="MFC0559763.1"/>
    <property type="molecule type" value="Genomic_DNA"/>
</dbReference>
<organism evidence="2 3">
    <name type="scientific">Halalkalibacter alkalisediminis</name>
    <dbReference type="NCBI Taxonomy" id="935616"/>
    <lineage>
        <taxon>Bacteria</taxon>
        <taxon>Bacillati</taxon>
        <taxon>Bacillota</taxon>
        <taxon>Bacilli</taxon>
        <taxon>Bacillales</taxon>
        <taxon>Bacillaceae</taxon>
        <taxon>Halalkalibacter</taxon>
    </lineage>
</organism>
<gene>
    <name evidence="2" type="ORF">ACFFH4_11960</name>
</gene>
<dbReference type="Gene3D" id="3.60.15.10">
    <property type="entry name" value="Ribonuclease Z/Hydroxyacylglutathione hydrolase-like"/>
    <property type="match status" value="1"/>
</dbReference>